<sequence>MKRWVSLLVVIAASSAMAQTFVSDERKPKESPRSMFFEFKLSPFTPLIDSTATVGEGKQLPYDKFFGDSPMLLGEIEIEYQVFQKFGTIAVGLSGGYAEKYGKSVSANSGAAIGQSTGLHVVPLKALLIYRFDWLKQKTRIPLVPYVKGAFVTMPWWIMNGKAIEVFNNVRGEGVRFGLAAVFGLAFELDFLDPRLARDFDSSMGVNHTYLFAEGTLQAMNLFPSAGPPLNLSSQHFNFGIGLEF</sequence>
<feature type="signal peptide" evidence="1">
    <location>
        <begin position="1"/>
        <end position="18"/>
    </location>
</feature>
<protein>
    <recommendedName>
        <fullName evidence="4">Outer membrane protein beta-barrel domain-containing protein</fullName>
    </recommendedName>
</protein>
<dbReference type="EMBL" id="QFQP01000009">
    <property type="protein sequence ID" value="PZR13536.1"/>
    <property type="molecule type" value="Genomic_DNA"/>
</dbReference>
<name>A0A2W5TL61_9BACT</name>
<feature type="chain" id="PRO_5016104027" description="Outer membrane protein beta-barrel domain-containing protein" evidence="1">
    <location>
        <begin position="19"/>
        <end position="245"/>
    </location>
</feature>
<dbReference type="NCBIfam" id="NF040596">
    <property type="entry name" value="MXAN_2562_fam"/>
    <property type="match status" value="1"/>
</dbReference>
<keyword evidence="1" id="KW-0732">Signal</keyword>
<dbReference type="AlphaFoldDB" id="A0A2W5TL61"/>
<proteinExistence type="predicted"/>
<accession>A0A2W5TL61</accession>
<evidence type="ECO:0000313" key="2">
    <source>
        <dbReference type="EMBL" id="PZR13536.1"/>
    </source>
</evidence>
<dbReference type="Proteomes" id="UP000249061">
    <property type="component" value="Unassembled WGS sequence"/>
</dbReference>
<reference evidence="2 3" key="1">
    <citation type="submission" date="2017-08" db="EMBL/GenBank/DDBJ databases">
        <title>Infants hospitalized years apart are colonized by the same room-sourced microbial strains.</title>
        <authorList>
            <person name="Brooks B."/>
            <person name="Olm M.R."/>
            <person name="Firek B.A."/>
            <person name="Baker R."/>
            <person name="Thomas B.C."/>
            <person name="Morowitz M.J."/>
            <person name="Banfield J.F."/>
        </authorList>
    </citation>
    <scope>NUCLEOTIDE SEQUENCE [LARGE SCALE GENOMIC DNA]</scope>
    <source>
        <strain evidence="2">S2_003_000_R2_14</strain>
    </source>
</reference>
<evidence type="ECO:0000256" key="1">
    <source>
        <dbReference type="SAM" id="SignalP"/>
    </source>
</evidence>
<organism evidence="2 3">
    <name type="scientific">Archangium gephyra</name>
    <dbReference type="NCBI Taxonomy" id="48"/>
    <lineage>
        <taxon>Bacteria</taxon>
        <taxon>Pseudomonadati</taxon>
        <taxon>Myxococcota</taxon>
        <taxon>Myxococcia</taxon>
        <taxon>Myxococcales</taxon>
        <taxon>Cystobacterineae</taxon>
        <taxon>Archangiaceae</taxon>
        <taxon>Archangium</taxon>
    </lineage>
</organism>
<evidence type="ECO:0008006" key="4">
    <source>
        <dbReference type="Google" id="ProtNLM"/>
    </source>
</evidence>
<evidence type="ECO:0000313" key="3">
    <source>
        <dbReference type="Proteomes" id="UP000249061"/>
    </source>
</evidence>
<gene>
    <name evidence="2" type="ORF">DI536_12345</name>
</gene>
<comment type="caution">
    <text evidence="2">The sequence shown here is derived from an EMBL/GenBank/DDBJ whole genome shotgun (WGS) entry which is preliminary data.</text>
</comment>